<dbReference type="GO" id="GO:0000160">
    <property type="term" value="P:phosphorelay signal transduction system"/>
    <property type="evidence" value="ECO:0007669"/>
    <property type="project" value="InterPro"/>
</dbReference>
<keyword evidence="2" id="KW-0805">Transcription regulation</keyword>
<keyword evidence="4" id="KW-0804">Transcription</keyword>
<dbReference type="InterPro" id="IPR019734">
    <property type="entry name" value="TPR_rpt"/>
</dbReference>
<dbReference type="Pfam" id="PF13424">
    <property type="entry name" value="TPR_12"/>
    <property type="match status" value="1"/>
</dbReference>
<comment type="similarity">
    <text evidence="1">Belongs to the AfsR/DnrI/RedD regulatory family.</text>
</comment>
<dbReference type="SUPFAM" id="SSF46894">
    <property type="entry name" value="C-terminal effector domain of the bipartite response regulators"/>
    <property type="match status" value="1"/>
</dbReference>
<gene>
    <name evidence="7" type="ORF">UK23_23020</name>
</gene>
<evidence type="ECO:0000259" key="6">
    <source>
        <dbReference type="PROSITE" id="PS51755"/>
    </source>
</evidence>
<evidence type="ECO:0000313" key="8">
    <source>
        <dbReference type="Proteomes" id="UP000033393"/>
    </source>
</evidence>
<keyword evidence="3 5" id="KW-0238">DNA-binding</keyword>
<dbReference type="InterPro" id="IPR016032">
    <property type="entry name" value="Sig_transdc_resp-reg_C-effctor"/>
</dbReference>
<dbReference type="InterPro" id="IPR036388">
    <property type="entry name" value="WH-like_DNA-bd_sf"/>
</dbReference>
<dbReference type="SUPFAM" id="SSF48452">
    <property type="entry name" value="TPR-like"/>
    <property type="match status" value="3"/>
</dbReference>
<dbReference type="InterPro" id="IPR051677">
    <property type="entry name" value="AfsR-DnrI-RedD_regulator"/>
</dbReference>
<dbReference type="Proteomes" id="UP000033393">
    <property type="component" value="Unassembled WGS sequence"/>
</dbReference>
<dbReference type="GO" id="GO:0003677">
    <property type="term" value="F:DNA binding"/>
    <property type="evidence" value="ECO:0007669"/>
    <property type="project" value="UniProtKB-UniRule"/>
</dbReference>
<sequence>MRVEFGLLGELRATVGGTPVELGPPRQRAVLAALLADVGHPVSAAEIILRVWGDAPPETVSITLRAYLSRLRSLGFDISRHTGGYLLRAEPDAVDVVRFNDFLAEAGRTGQSATYRKALDLWRGEPFAGIAGLDAQRKRLEAARFGAVLDHYDALLAEGRYPVDELAELSVAHPADERVAGQLITALLATGRHAEALAHYEKVRAWLADELGADPGAALRELGRRAALESAVPRQLPARPPLFSGRAAELAALDSAHPADTVVISAIGGAGGVGKTWLALHWAHQHVAEFPDGQLYVNLRGFDPAAPPVEPASVLRDFLDALGVAAAERPSHVDAQAALFRELVADRKMLVLLDNARESAQVEPLLPGGRTCTVIVTSRHQLPGLVSAHGAVPLSLDVLDPEDARAVLIGHIGAERVAAEPAAVAALLGYCAGLPLALGIVGARAAHRALTPLAAELEDAAGRLDGFGTGDTALNLRTVLSWSYAALSPGAAALFGLLGLHPGADIGLAAVGSLAGQPAARLRKVLRELESAHLVTQHAADRYRMHDLVRLYAAEVAEPDAEASRRLVDHYAASATAAERTLFPSRVPLPTEPVAVGCVPENPASPHAWFAVEYANILAVQRFAIDHQLDEQAWQCAWALTTFHTHTANIADQLAVWKIALEASQRMAHVKRETFARRYIATALARTGAHGEAMHHLEQALALAERAGDHAVQAQVHYVLSDAWATKGDNSRALEHAAEALRCFEHTGQTGNIAQGLTAVGWFSALTGRYASAREHCERALAIFEANGNQAGEAGTLDTLGYIAFHSGDFAAAVPWYERSLEVFREVGDQRYEATILDHLGDAHRALGRVDEARAAFTLAAELMRGQGRADEAHTIDEKLR</sequence>
<dbReference type="OrthoDB" id="3275754at2"/>
<dbReference type="SMART" id="SM00862">
    <property type="entry name" value="Trans_reg_C"/>
    <property type="match status" value="1"/>
</dbReference>
<evidence type="ECO:0000256" key="1">
    <source>
        <dbReference type="ARBA" id="ARBA00005820"/>
    </source>
</evidence>
<dbReference type="InterPro" id="IPR001867">
    <property type="entry name" value="OmpR/PhoB-type_DNA-bd"/>
</dbReference>
<organism evidence="7 8">
    <name type="scientific">Lentzea aerocolonigenes</name>
    <name type="common">Lechevalieria aerocolonigenes</name>
    <name type="synonym">Saccharothrix aerocolonigenes</name>
    <dbReference type="NCBI Taxonomy" id="68170"/>
    <lineage>
        <taxon>Bacteria</taxon>
        <taxon>Bacillati</taxon>
        <taxon>Actinomycetota</taxon>
        <taxon>Actinomycetes</taxon>
        <taxon>Pseudonocardiales</taxon>
        <taxon>Pseudonocardiaceae</taxon>
        <taxon>Lentzea</taxon>
    </lineage>
</organism>
<dbReference type="InterPro" id="IPR005158">
    <property type="entry name" value="BTAD"/>
</dbReference>
<dbReference type="InterPro" id="IPR011990">
    <property type="entry name" value="TPR-like_helical_dom_sf"/>
</dbReference>
<evidence type="ECO:0000256" key="5">
    <source>
        <dbReference type="PROSITE-ProRule" id="PRU01091"/>
    </source>
</evidence>
<dbReference type="PRINTS" id="PR00364">
    <property type="entry name" value="DISEASERSIST"/>
</dbReference>
<protein>
    <recommendedName>
        <fullName evidence="6">OmpR/PhoB-type domain-containing protein</fullName>
    </recommendedName>
</protein>
<comment type="caution">
    <text evidence="7">The sequence shown here is derived from an EMBL/GenBank/DDBJ whole genome shotgun (WGS) entry which is preliminary data.</text>
</comment>
<dbReference type="InterPro" id="IPR027417">
    <property type="entry name" value="P-loop_NTPase"/>
</dbReference>
<dbReference type="Gene3D" id="1.10.10.10">
    <property type="entry name" value="Winged helix-like DNA-binding domain superfamily/Winged helix DNA-binding domain"/>
    <property type="match status" value="1"/>
</dbReference>
<dbReference type="CDD" id="cd15831">
    <property type="entry name" value="BTAD"/>
    <property type="match status" value="1"/>
</dbReference>
<dbReference type="GO" id="GO:0043531">
    <property type="term" value="F:ADP binding"/>
    <property type="evidence" value="ECO:0007669"/>
    <property type="project" value="InterPro"/>
</dbReference>
<dbReference type="Pfam" id="PF03704">
    <property type="entry name" value="BTAD"/>
    <property type="match status" value="1"/>
</dbReference>
<dbReference type="RefSeq" id="WP_045313675.1">
    <property type="nucleotide sequence ID" value="NZ_JYJG01000159.1"/>
</dbReference>
<dbReference type="Gene3D" id="1.25.40.10">
    <property type="entry name" value="Tetratricopeptide repeat domain"/>
    <property type="match status" value="2"/>
</dbReference>
<accession>A0A0F0GT34</accession>
<proteinExistence type="inferred from homology"/>
<evidence type="ECO:0000313" key="7">
    <source>
        <dbReference type="EMBL" id="KJK46639.1"/>
    </source>
</evidence>
<evidence type="ECO:0000256" key="4">
    <source>
        <dbReference type="ARBA" id="ARBA00023163"/>
    </source>
</evidence>
<dbReference type="PROSITE" id="PS51755">
    <property type="entry name" value="OMPR_PHOB"/>
    <property type="match status" value="1"/>
</dbReference>
<evidence type="ECO:0000256" key="3">
    <source>
        <dbReference type="ARBA" id="ARBA00023125"/>
    </source>
</evidence>
<dbReference type="EMBL" id="JYJG01000159">
    <property type="protein sequence ID" value="KJK46639.1"/>
    <property type="molecule type" value="Genomic_DNA"/>
</dbReference>
<dbReference type="PATRIC" id="fig|68170.10.peg.5845"/>
<dbReference type="AlphaFoldDB" id="A0A0F0GT34"/>
<dbReference type="SUPFAM" id="SSF52540">
    <property type="entry name" value="P-loop containing nucleoside triphosphate hydrolases"/>
    <property type="match status" value="1"/>
</dbReference>
<dbReference type="GO" id="GO:0006355">
    <property type="term" value="P:regulation of DNA-templated transcription"/>
    <property type="evidence" value="ECO:0007669"/>
    <property type="project" value="InterPro"/>
</dbReference>
<reference evidence="7 8" key="1">
    <citation type="submission" date="2015-02" db="EMBL/GenBank/DDBJ databases">
        <authorList>
            <person name="Ju K.-S."/>
            <person name="Doroghazi J.R."/>
            <person name="Metcalf W."/>
        </authorList>
    </citation>
    <scope>NUCLEOTIDE SEQUENCE [LARGE SCALE GENOMIC DNA]</scope>
    <source>
        <strain evidence="7 8">NRRL B-16140</strain>
    </source>
</reference>
<feature type="domain" description="OmpR/PhoB-type" evidence="6">
    <location>
        <begin position="1"/>
        <end position="89"/>
    </location>
</feature>
<name>A0A0F0GT34_LENAE</name>
<dbReference type="SMART" id="SM01043">
    <property type="entry name" value="BTAD"/>
    <property type="match status" value="1"/>
</dbReference>
<dbReference type="SMART" id="SM00028">
    <property type="entry name" value="TPR"/>
    <property type="match status" value="5"/>
</dbReference>
<feature type="DNA-binding region" description="OmpR/PhoB-type" evidence="5">
    <location>
        <begin position="1"/>
        <end position="89"/>
    </location>
</feature>
<keyword evidence="8" id="KW-1185">Reference proteome</keyword>
<dbReference type="PANTHER" id="PTHR35807">
    <property type="entry name" value="TRANSCRIPTIONAL REGULATOR REDD-RELATED"/>
    <property type="match status" value="1"/>
</dbReference>
<dbReference type="PANTHER" id="PTHR35807:SF1">
    <property type="entry name" value="TRANSCRIPTIONAL REGULATOR REDD"/>
    <property type="match status" value="1"/>
</dbReference>
<evidence type="ECO:0000256" key="2">
    <source>
        <dbReference type="ARBA" id="ARBA00023015"/>
    </source>
</evidence>